<feature type="transmembrane region" description="Helical" evidence="1">
    <location>
        <begin position="321"/>
        <end position="341"/>
    </location>
</feature>
<organism evidence="4 5">
    <name type="scientific">Granulosicoccus antarcticus IMCC3135</name>
    <dbReference type="NCBI Taxonomy" id="1192854"/>
    <lineage>
        <taxon>Bacteria</taxon>
        <taxon>Pseudomonadati</taxon>
        <taxon>Pseudomonadota</taxon>
        <taxon>Gammaproteobacteria</taxon>
        <taxon>Chromatiales</taxon>
        <taxon>Granulosicoccaceae</taxon>
        <taxon>Granulosicoccus</taxon>
    </lineage>
</organism>
<dbReference type="CDD" id="cd06225">
    <property type="entry name" value="HAMP"/>
    <property type="match status" value="1"/>
</dbReference>
<keyword evidence="1" id="KW-1133">Transmembrane helix</keyword>
<dbReference type="SUPFAM" id="SSF55073">
    <property type="entry name" value="Nucleotide cyclase"/>
    <property type="match status" value="1"/>
</dbReference>
<dbReference type="InterPro" id="IPR003660">
    <property type="entry name" value="HAMP_dom"/>
</dbReference>
<dbReference type="InterPro" id="IPR000160">
    <property type="entry name" value="GGDEF_dom"/>
</dbReference>
<dbReference type="EMBL" id="CP018632">
    <property type="protein sequence ID" value="ASJ76889.1"/>
    <property type="molecule type" value="Genomic_DNA"/>
</dbReference>
<dbReference type="PROSITE" id="PS50887">
    <property type="entry name" value="GGDEF"/>
    <property type="match status" value="1"/>
</dbReference>
<dbReference type="PROSITE" id="PS50885">
    <property type="entry name" value="HAMP"/>
    <property type="match status" value="1"/>
</dbReference>
<accession>A0A2Z2P020</accession>
<dbReference type="OrthoDB" id="9812260at2"/>
<dbReference type="PROSITE" id="PS51257">
    <property type="entry name" value="PROKAR_LIPOPROTEIN"/>
    <property type="match status" value="1"/>
</dbReference>
<dbReference type="SUPFAM" id="SSF158472">
    <property type="entry name" value="HAMP domain-like"/>
    <property type="match status" value="1"/>
</dbReference>
<evidence type="ECO:0000313" key="4">
    <source>
        <dbReference type="EMBL" id="ASJ76889.1"/>
    </source>
</evidence>
<dbReference type="Pfam" id="PF00672">
    <property type="entry name" value="HAMP"/>
    <property type="match status" value="1"/>
</dbReference>
<protein>
    <submittedName>
        <fullName evidence="4">Putative diguanylate cyclase YfiN</fullName>
        <ecNumber evidence="4">2.7.7.65</ecNumber>
    </submittedName>
</protein>
<dbReference type="AlphaFoldDB" id="A0A2Z2P020"/>
<keyword evidence="5" id="KW-1185">Reference proteome</keyword>
<evidence type="ECO:0000259" key="3">
    <source>
        <dbReference type="PROSITE" id="PS50887"/>
    </source>
</evidence>
<dbReference type="GO" id="GO:0052621">
    <property type="term" value="F:diguanylate cyclase activity"/>
    <property type="evidence" value="ECO:0007669"/>
    <property type="project" value="UniProtKB-EC"/>
</dbReference>
<feature type="domain" description="GGDEF" evidence="3">
    <location>
        <begin position="436"/>
        <end position="562"/>
    </location>
</feature>
<gene>
    <name evidence="4" type="primary">yfiN</name>
    <name evidence="4" type="ORF">IMCC3135_34245</name>
</gene>
<keyword evidence="1" id="KW-0812">Transmembrane</keyword>
<dbReference type="GO" id="GO:0016020">
    <property type="term" value="C:membrane"/>
    <property type="evidence" value="ECO:0007669"/>
    <property type="project" value="InterPro"/>
</dbReference>
<feature type="transmembrane region" description="Helical" evidence="1">
    <location>
        <begin position="13"/>
        <end position="35"/>
    </location>
</feature>
<dbReference type="RefSeq" id="WP_088921601.1">
    <property type="nucleotide sequence ID" value="NZ_CP018632.1"/>
</dbReference>
<evidence type="ECO:0000259" key="2">
    <source>
        <dbReference type="PROSITE" id="PS50885"/>
    </source>
</evidence>
<dbReference type="NCBIfam" id="TIGR00254">
    <property type="entry name" value="GGDEF"/>
    <property type="match status" value="1"/>
</dbReference>
<dbReference type="InterPro" id="IPR052155">
    <property type="entry name" value="Biofilm_reg_signaling"/>
</dbReference>
<dbReference type="Proteomes" id="UP000250079">
    <property type="component" value="Chromosome"/>
</dbReference>
<dbReference type="PANTHER" id="PTHR44757:SF2">
    <property type="entry name" value="BIOFILM ARCHITECTURE MAINTENANCE PROTEIN MBAA"/>
    <property type="match status" value="1"/>
</dbReference>
<keyword evidence="1" id="KW-0472">Membrane</keyword>
<reference evidence="4 5" key="1">
    <citation type="submission" date="2016-12" db="EMBL/GenBank/DDBJ databases">
        <authorList>
            <person name="Song W.-J."/>
            <person name="Kurnit D.M."/>
        </authorList>
    </citation>
    <scope>NUCLEOTIDE SEQUENCE [LARGE SCALE GENOMIC DNA]</scope>
    <source>
        <strain evidence="4 5">IMCC3135</strain>
    </source>
</reference>
<dbReference type="InterPro" id="IPR029787">
    <property type="entry name" value="Nucleotide_cyclase"/>
</dbReference>
<feature type="domain" description="HAMP" evidence="2">
    <location>
        <begin position="342"/>
        <end position="394"/>
    </location>
</feature>
<proteinExistence type="predicted"/>
<dbReference type="PANTHER" id="PTHR44757">
    <property type="entry name" value="DIGUANYLATE CYCLASE DGCP"/>
    <property type="match status" value="1"/>
</dbReference>
<dbReference type="CDD" id="cd01949">
    <property type="entry name" value="GGDEF"/>
    <property type="match status" value="1"/>
</dbReference>
<dbReference type="Gene3D" id="3.30.70.270">
    <property type="match status" value="1"/>
</dbReference>
<dbReference type="SMART" id="SM00304">
    <property type="entry name" value="HAMP"/>
    <property type="match status" value="1"/>
</dbReference>
<evidence type="ECO:0000313" key="5">
    <source>
        <dbReference type="Proteomes" id="UP000250079"/>
    </source>
</evidence>
<evidence type="ECO:0000256" key="1">
    <source>
        <dbReference type="SAM" id="Phobius"/>
    </source>
</evidence>
<keyword evidence="4" id="KW-0548">Nucleotidyltransferase</keyword>
<dbReference type="InterPro" id="IPR043128">
    <property type="entry name" value="Rev_trsase/Diguanyl_cyclase"/>
</dbReference>
<dbReference type="Pfam" id="PF00990">
    <property type="entry name" value="GGDEF"/>
    <property type="match status" value="1"/>
</dbReference>
<dbReference type="GO" id="GO:0007165">
    <property type="term" value="P:signal transduction"/>
    <property type="evidence" value="ECO:0007669"/>
    <property type="project" value="InterPro"/>
</dbReference>
<dbReference type="SMART" id="SM00267">
    <property type="entry name" value="GGDEF"/>
    <property type="match status" value="1"/>
</dbReference>
<dbReference type="Gene3D" id="6.10.340.10">
    <property type="match status" value="1"/>
</dbReference>
<sequence>MTDAPRLGLQSKLAIWLLVVLIPVVVAGTACLYTINLRLSQRIEADLMNTRRLEAARITEALANYKSDVESLVAGRDVVALVSRIDKAQRDPSVSGITIDRYNGFDTIDPLSDKPLQQLVDGLDEKARSVGSEVVELKLSDMQGKVLGSTAGFAWEPYDRAIVAKAIAQQKTLFGNAFRANSGEHRMGMVSPVYDLRREIIGVLQVEMRLEPIVGLVVAHEGFGETSEAHIAQPTVDGDAEFITLLRFKRKAAFNKIVPKSKNLPINWSLESPGGQLVHSPDYRSIDSILAIETLPETGWGLVVKIDAVEAFQPVAEVQRIVLIATIALMMGVVLGWILFLRPLGQRMQRLSKAADRIASGDLHSAIGDSSVDEIGMTSRSIDKLAKDLLEDINRRAHAEQQLLYRAHHDELTGLFNRMRGNELIELLDQKRSKIKDRAILFLDLNGFKAINDQFGHDVGDQILVAVAKRLKEIIGGNSALIRWGGDEFVIVALGADARNVHDIIERLNKMFSEAFFLPSGAHNVGCSIGLSAANDRSCKLDTLLIEADARMYEDKQLRKAS</sequence>
<dbReference type="EC" id="2.7.7.65" evidence="4"/>
<name>A0A2Z2P020_9GAMM</name>
<keyword evidence="4" id="KW-0808">Transferase</keyword>
<dbReference type="KEGG" id="gai:IMCC3135_34245"/>